<evidence type="ECO:0000313" key="2">
    <source>
        <dbReference type="Proteomes" id="UP000270034"/>
    </source>
</evidence>
<dbReference type="AlphaFoldDB" id="A0A2Z5ZN23"/>
<sequence>MADFMLYGRLAGASLINKPIAKGRAPVTVARPLFNRAV</sequence>
<gene>
    <name evidence="1" type="ORF">AcetOrient_orf04944</name>
</gene>
<reference evidence="1 2" key="1">
    <citation type="submission" date="2018-02" db="EMBL/GenBank/DDBJ databases">
        <title>Acetobacter orientalis genome.</title>
        <authorList>
            <person name="Nakashima N."/>
            <person name="Tamura T."/>
        </authorList>
    </citation>
    <scope>NUCLEOTIDE SEQUENCE [LARGE SCALE GENOMIC DNA]</scope>
    <source>
        <strain evidence="1 2">FAN1</strain>
    </source>
</reference>
<protein>
    <submittedName>
        <fullName evidence="1">Ubiquinol-cytochrome c reductase</fullName>
    </submittedName>
</protein>
<dbReference type="KEGG" id="aot:AcetOri_orf04944"/>
<organism evidence="1 2">
    <name type="scientific">Acetobacter orientalis</name>
    <dbReference type="NCBI Taxonomy" id="146474"/>
    <lineage>
        <taxon>Bacteria</taxon>
        <taxon>Pseudomonadati</taxon>
        <taxon>Pseudomonadota</taxon>
        <taxon>Alphaproteobacteria</taxon>
        <taxon>Acetobacterales</taxon>
        <taxon>Acetobacteraceae</taxon>
        <taxon>Acetobacter</taxon>
    </lineage>
</organism>
<evidence type="ECO:0000313" key="1">
    <source>
        <dbReference type="EMBL" id="BBC81617.1"/>
    </source>
</evidence>
<proteinExistence type="predicted"/>
<dbReference type="EMBL" id="AP018515">
    <property type="protein sequence ID" value="BBC81617.1"/>
    <property type="molecule type" value="Genomic_DNA"/>
</dbReference>
<dbReference type="Proteomes" id="UP000270034">
    <property type="component" value="Chromosome"/>
</dbReference>
<accession>A0A2Z5ZN23</accession>
<name>A0A2Z5ZN23_9PROT</name>